<reference evidence="3" key="1">
    <citation type="submission" date="2021-03" db="EMBL/GenBank/DDBJ databases">
        <title>Antimicrobial resistance genes in bacteria isolated from Japanese honey, and their potential for conferring macrolide and lincosamide resistance in the American foulbrood pathogen Paenibacillus larvae.</title>
        <authorList>
            <person name="Okamoto M."/>
            <person name="Kumagai M."/>
            <person name="Kanamori H."/>
            <person name="Takamatsu D."/>
        </authorList>
    </citation>
    <scope>NUCLEOTIDE SEQUENCE</scope>
    <source>
        <strain evidence="3">J27TS8</strain>
    </source>
</reference>
<evidence type="ECO:0000259" key="2">
    <source>
        <dbReference type="Pfam" id="PF00496"/>
    </source>
</evidence>
<name>A0A919WIY4_9BACI</name>
<dbReference type="GO" id="GO:0043190">
    <property type="term" value="C:ATP-binding cassette (ABC) transporter complex"/>
    <property type="evidence" value="ECO:0007669"/>
    <property type="project" value="InterPro"/>
</dbReference>
<dbReference type="GO" id="GO:0015833">
    <property type="term" value="P:peptide transport"/>
    <property type="evidence" value="ECO:0007669"/>
    <property type="project" value="TreeGrafter"/>
</dbReference>
<keyword evidence="1" id="KW-0732">Signal</keyword>
<organism evidence="3 4">
    <name type="scientific">Robertmurraya siralis</name>
    <dbReference type="NCBI Taxonomy" id="77777"/>
    <lineage>
        <taxon>Bacteria</taxon>
        <taxon>Bacillati</taxon>
        <taxon>Bacillota</taxon>
        <taxon>Bacilli</taxon>
        <taxon>Bacillales</taxon>
        <taxon>Bacillaceae</taxon>
        <taxon>Robertmurraya</taxon>
    </lineage>
</organism>
<dbReference type="InterPro" id="IPR039424">
    <property type="entry name" value="SBP_5"/>
</dbReference>
<evidence type="ECO:0000313" key="4">
    <source>
        <dbReference type="Proteomes" id="UP000682111"/>
    </source>
</evidence>
<dbReference type="Proteomes" id="UP000682111">
    <property type="component" value="Unassembled WGS sequence"/>
</dbReference>
<accession>A0A919WIY4</accession>
<sequence>MKKKWSFKLGFILFISIILLIGCSSGKETQSGENDSDKTAHGGTLKLAWNSQPPTLDTHTTNTNVVRDIARQIYENLLTFDENYEIIPMLAESFEESEDRKTITFKLRQGVLFHNGKEMKAEDVVASMTKWQQNGTAKAELGNSKWEAVDEYTVVLHVENPSLSVLYRLADVTQTASIMPKEVIDAADATGVKEFIGTGPFKLEEWKHDSYIRLTKFDDYKSVDTPTSGLGGKKEALVDEIVINFVPDISTRVNGVISGEYDYAFELPFDSYEQLKNSPNVVIDVWPYGFETLVFNKKGIFQDLKLRQAVNHAINNEELLSLAFTDKEFYGLEPAYMRPEQKNWYTKAGEENYNVHDIDKAKILLEEADYKGEEVTILTSSDYKYHYDAAVIAQQSLEEIGMKVKLDVTDWATLLERRQEPESWDIFFTQFTTVATPLAYPFLESKVEYPGWTNSPEIDRLIGEIRNAPSQEEATAKFEQLQETIWTELPVINIGMTNFISSFSNKVKGYSEFMGPIFWNTSIE</sequence>
<protein>
    <submittedName>
        <fullName evidence="3">Peptide ABC transporter substrate-binding protein</fullName>
    </submittedName>
</protein>
<evidence type="ECO:0000256" key="1">
    <source>
        <dbReference type="ARBA" id="ARBA00022729"/>
    </source>
</evidence>
<dbReference type="PANTHER" id="PTHR30290">
    <property type="entry name" value="PERIPLASMIC BINDING COMPONENT OF ABC TRANSPORTER"/>
    <property type="match status" value="1"/>
</dbReference>
<gene>
    <name evidence="3" type="ORF">J27TS8_26410</name>
</gene>
<dbReference type="GO" id="GO:0042597">
    <property type="term" value="C:periplasmic space"/>
    <property type="evidence" value="ECO:0007669"/>
    <property type="project" value="UniProtKB-ARBA"/>
</dbReference>
<evidence type="ECO:0000313" key="3">
    <source>
        <dbReference type="EMBL" id="GIN62648.1"/>
    </source>
</evidence>
<feature type="domain" description="Solute-binding protein family 5" evidence="2">
    <location>
        <begin position="85"/>
        <end position="444"/>
    </location>
</feature>
<dbReference type="PROSITE" id="PS51257">
    <property type="entry name" value="PROKAR_LIPOPROTEIN"/>
    <property type="match status" value="1"/>
</dbReference>
<dbReference type="PANTHER" id="PTHR30290:SF38">
    <property type="entry name" value="D,D-DIPEPTIDE-BINDING PERIPLASMIC PROTEIN DDPA-RELATED"/>
    <property type="match status" value="1"/>
</dbReference>
<proteinExistence type="predicted"/>
<dbReference type="EMBL" id="BORC01000004">
    <property type="protein sequence ID" value="GIN62648.1"/>
    <property type="molecule type" value="Genomic_DNA"/>
</dbReference>
<dbReference type="RefSeq" id="WP_095309331.1">
    <property type="nucleotide sequence ID" value="NZ_BORC01000004.1"/>
</dbReference>
<dbReference type="PIRSF" id="PIRSF002741">
    <property type="entry name" value="MppA"/>
    <property type="match status" value="1"/>
</dbReference>
<dbReference type="SUPFAM" id="SSF53850">
    <property type="entry name" value="Periplasmic binding protein-like II"/>
    <property type="match status" value="1"/>
</dbReference>
<dbReference type="Gene3D" id="3.10.105.10">
    <property type="entry name" value="Dipeptide-binding Protein, Domain 3"/>
    <property type="match status" value="1"/>
</dbReference>
<dbReference type="InterPro" id="IPR030678">
    <property type="entry name" value="Peptide/Ni-bd"/>
</dbReference>
<keyword evidence="4" id="KW-1185">Reference proteome</keyword>
<dbReference type="AlphaFoldDB" id="A0A919WIY4"/>
<comment type="caution">
    <text evidence="3">The sequence shown here is derived from an EMBL/GenBank/DDBJ whole genome shotgun (WGS) entry which is preliminary data.</text>
</comment>
<dbReference type="CDD" id="cd08502">
    <property type="entry name" value="PBP2_NikA_DppA_OppA_like_16"/>
    <property type="match status" value="1"/>
</dbReference>
<dbReference type="GO" id="GO:1904680">
    <property type="term" value="F:peptide transmembrane transporter activity"/>
    <property type="evidence" value="ECO:0007669"/>
    <property type="project" value="TreeGrafter"/>
</dbReference>
<dbReference type="Pfam" id="PF00496">
    <property type="entry name" value="SBP_bac_5"/>
    <property type="match status" value="1"/>
</dbReference>
<dbReference type="OrthoDB" id="9796817at2"/>
<dbReference type="InterPro" id="IPR000914">
    <property type="entry name" value="SBP_5_dom"/>
</dbReference>
<dbReference type="Gene3D" id="3.40.190.10">
    <property type="entry name" value="Periplasmic binding protein-like II"/>
    <property type="match status" value="1"/>
</dbReference>